<feature type="compositionally biased region" description="Basic and acidic residues" evidence="1">
    <location>
        <begin position="82"/>
        <end position="94"/>
    </location>
</feature>
<sequence>SACTSVSVEGDATYCILGSVCVGAGIAPLGIACPRKGAVASADCNSNAPSFLTGSTCVLSHDAVCQKLATGAWGCALSSSHPTDEPCPTERPRPTDAPCPTERPRPTDAPCPTERPHLSCTLVSVQGDATYCINGPVCSGAGLSPDGVSCPDAGTVASGDCHPHLGSYVAASNSCVLSKSATCQKTATGAWGCVPST</sequence>
<organism evidence="2 3">
    <name type="scientific">Saprolegnia parasitica (strain CBS 223.65)</name>
    <dbReference type="NCBI Taxonomy" id="695850"/>
    <lineage>
        <taxon>Eukaryota</taxon>
        <taxon>Sar</taxon>
        <taxon>Stramenopiles</taxon>
        <taxon>Oomycota</taxon>
        <taxon>Saprolegniomycetes</taxon>
        <taxon>Saprolegniales</taxon>
        <taxon>Saprolegniaceae</taxon>
        <taxon>Saprolegnia</taxon>
    </lineage>
</organism>
<accession>A0A067BIR4</accession>
<reference evidence="2 3" key="1">
    <citation type="journal article" date="2013" name="PLoS Genet.">
        <title>Distinctive expansion of potential virulence genes in the genome of the oomycete fish pathogen Saprolegnia parasitica.</title>
        <authorList>
            <person name="Jiang R.H."/>
            <person name="de Bruijn I."/>
            <person name="Haas B.J."/>
            <person name="Belmonte R."/>
            <person name="Lobach L."/>
            <person name="Christie J."/>
            <person name="van den Ackerveken G."/>
            <person name="Bottin A."/>
            <person name="Bulone V."/>
            <person name="Diaz-Moreno S.M."/>
            <person name="Dumas B."/>
            <person name="Fan L."/>
            <person name="Gaulin E."/>
            <person name="Govers F."/>
            <person name="Grenville-Briggs L.J."/>
            <person name="Horner N.R."/>
            <person name="Levin J.Z."/>
            <person name="Mammella M."/>
            <person name="Meijer H.J."/>
            <person name="Morris P."/>
            <person name="Nusbaum C."/>
            <person name="Oome S."/>
            <person name="Phillips A.J."/>
            <person name="van Rooyen D."/>
            <person name="Rzeszutek E."/>
            <person name="Saraiva M."/>
            <person name="Secombes C.J."/>
            <person name="Seidl M.F."/>
            <person name="Snel B."/>
            <person name="Stassen J.H."/>
            <person name="Sykes S."/>
            <person name="Tripathy S."/>
            <person name="van den Berg H."/>
            <person name="Vega-Arreguin J.C."/>
            <person name="Wawra S."/>
            <person name="Young S.K."/>
            <person name="Zeng Q."/>
            <person name="Dieguez-Uribeondo J."/>
            <person name="Russ C."/>
            <person name="Tyler B.M."/>
            <person name="van West P."/>
        </authorList>
    </citation>
    <scope>NUCLEOTIDE SEQUENCE [LARGE SCALE GENOMIC DNA]</scope>
    <source>
        <strain evidence="2 3">CBS 223.65</strain>
    </source>
</reference>
<dbReference type="KEGG" id="spar:SPRG_17865"/>
<evidence type="ECO:0000313" key="3">
    <source>
        <dbReference type="Proteomes" id="UP000030745"/>
    </source>
</evidence>
<evidence type="ECO:0000256" key="1">
    <source>
        <dbReference type="SAM" id="MobiDB-lite"/>
    </source>
</evidence>
<dbReference type="AlphaFoldDB" id="A0A067BIR4"/>
<dbReference type="VEuPathDB" id="FungiDB:SPRG_17865"/>
<keyword evidence="3" id="KW-1185">Reference proteome</keyword>
<proteinExistence type="predicted"/>
<feature type="region of interest" description="Disordered" evidence="1">
    <location>
        <begin position="79"/>
        <end position="110"/>
    </location>
</feature>
<dbReference type="RefSeq" id="XP_012212658.1">
    <property type="nucleotide sequence ID" value="XM_012357268.1"/>
</dbReference>
<dbReference type="EMBL" id="KK584009">
    <property type="protein sequence ID" value="KDO16635.1"/>
    <property type="molecule type" value="Genomic_DNA"/>
</dbReference>
<protein>
    <submittedName>
        <fullName evidence="2">Uncharacterized protein</fullName>
    </submittedName>
</protein>
<feature type="non-terminal residue" evidence="2">
    <location>
        <position position="1"/>
    </location>
</feature>
<gene>
    <name evidence="2" type="ORF">SPRG_17865</name>
</gene>
<name>A0A067BIR4_SAPPC</name>
<dbReference type="OrthoDB" id="167158at2759"/>
<dbReference type="Proteomes" id="UP000030745">
    <property type="component" value="Unassembled WGS sequence"/>
</dbReference>
<dbReference type="OMA" id="RPTDAPC"/>
<evidence type="ECO:0000313" key="2">
    <source>
        <dbReference type="EMBL" id="KDO16635.1"/>
    </source>
</evidence>
<dbReference type="GeneID" id="24139393"/>